<protein>
    <submittedName>
        <fullName evidence="1">Uncharacterized protein</fullName>
    </submittedName>
</protein>
<sequence length="29" mass="3201">MPTKTLLGCPVVSTLRYCTMICPNKGLLF</sequence>
<organism evidence="1">
    <name type="scientific">Arundo donax</name>
    <name type="common">Giant reed</name>
    <name type="synonym">Donax arundinaceus</name>
    <dbReference type="NCBI Taxonomy" id="35708"/>
    <lineage>
        <taxon>Eukaryota</taxon>
        <taxon>Viridiplantae</taxon>
        <taxon>Streptophyta</taxon>
        <taxon>Embryophyta</taxon>
        <taxon>Tracheophyta</taxon>
        <taxon>Spermatophyta</taxon>
        <taxon>Magnoliopsida</taxon>
        <taxon>Liliopsida</taxon>
        <taxon>Poales</taxon>
        <taxon>Poaceae</taxon>
        <taxon>PACMAD clade</taxon>
        <taxon>Arundinoideae</taxon>
        <taxon>Arundineae</taxon>
        <taxon>Arundo</taxon>
    </lineage>
</organism>
<dbReference type="AlphaFoldDB" id="A0A0A9HDE2"/>
<dbReference type="EMBL" id="GBRH01162726">
    <property type="protein sequence ID" value="JAE35170.1"/>
    <property type="molecule type" value="Transcribed_RNA"/>
</dbReference>
<reference evidence="1" key="2">
    <citation type="journal article" date="2015" name="Data Brief">
        <title>Shoot transcriptome of the giant reed, Arundo donax.</title>
        <authorList>
            <person name="Barrero R.A."/>
            <person name="Guerrero F.D."/>
            <person name="Moolhuijzen P."/>
            <person name="Goolsby J.A."/>
            <person name="Tidwell J."/>
            <person name="Bellgard S.E."/>
            <person name="Bellgard M.I."/>
        </authorList>
    </citation>
    <scope>NUCLEOTIDE SEQUENCE</scope>
    <source>
        <tissue evidence="1">Shoot tissue taken approximately 20 cm above the soil surface</tissue>
    </source>
</reference>
<evidence type="ECO:0000313" key="1">
    <source>
        <dbReference type="EMBL" id="JAE35170.1"/>
    </source>
</evidence>
<reference evidence="1" key="1">
    <citation type="submission" date="2014-09" db="EMBL/GenBank/DDBJ databases">
        <authorList>
            <person name="Magalhaes I.L.F."/>
            <person name="Oliveira U."/>
            <person name="Santos F.R."/>
            <person name="Vidigal T.H.D.A."/>
            <person name="Brescovit A.D."/>
            <person name="Santos A.J."/>
        </authorList>
    </citation>
    <scope>NUCLEOTIDE SEQUENCE</scope>
    <source>
        <tissue evidence="1">Shoot tissue taken approximately 20 cm above the soil surface</tissue>
    </source>
</reference>
<name>A0A0A9HDE2_ARUDO</name>
<accession>A0A0A9HDE2</accession>
<proteinExistence type="predicted"/>